<gene>
    <name evidence="1" type="ORF">GCM10009789_77420</name>
</gene>
<keyword evidence="2" id="KW-1185">Reference proteome</keyword>
<evidence type="ECO:0000313" key="1">
    <source>
        <dbReference type="EMBL" id="GAA1611601.1"/>
    </source>
</evidence>
<reference evidence="2" key="1">
    <citation type="journal article" date="2019" name="Int. J. Syst. Evol. Microbiol.">
        <title>The Global Catalogue of Microorganisms (GCM) 10K type strain sequencing project: providing services to taxonomists for standard genome sequencing and annotation.</title>
        <authorList>
            <consortium name="The Broad Institute Genomics Platform"/>
            <consortium name="The Broad Institute Genome Sequencing Center for Infectious Disease"/>
            <person name="Wu L."/>
            <person name="Ma J."/>
        </authorList>
    </citation>
    <scope>NUCLEOTIDE SEQUENCE [LARGE SCALE GENOMIC DNA]</scope>
    <source>
        <strain evidence="2">JCM 14969</strain>
    </source>
</reference>
<comment type="caution">
    <text evidence="1">The sequence shown here is derived from an EMBL/GenBank/DDBJ whole genome shotgun (WGS) entry which is preliminary data.</text>
</comment>
<organism evidence="1 2">
    <name type="scientific">Kribbella sancticallisti</name>
    <dbReference type="NCBI Taxonomy" id="460087"/>
    <lineage>
        <taxon>Bacteria</taxon>
        <taxon>Bacillati</taxon>
        <taxon>Actinomycetota</taxon>
        <taxon>Actinomycetes</taxon>
        <taxon>Propionibacteriales</taxon>
        <taxon>Kribbellaceae</taxon>
        <taxon>Kribbella</taxon>
    </lineage>
</organism>
<dbReference type="EMBL" id="BAAAOS010000061">
    <property type="protein sequence ID" value="GAA1611601.1"/>
    <property type="molecule type" value="Genomic_DNA"/>
</dbReference>
<dbReference type="InterPro" id="IPR005502">
    <property type="entry name" value="Ribosyl_crysJ1"/>
</dbReference>
<accession>A0ABP4QHA1</accession>
<dbReference type="InterPro" id="IPR036705">
    <property type="entry name" value="Ribosyl_crysJ1_sf"/>
</dbReference>
<name>A0ABP4QHA1_9ACTN</name>
<protein>
    <submittedName>
        <fullName evidence="1">ADP-ribosylglycohydrolase family protein</fullName>
    </submittedName>
</protein>
<sequence>MHDVLDPRDLVPDEAEQLAHSGYRVGALQSEARVAADEGDLSRLARIEEELGRLEQDPAWGFEEPDDDATLLALAEAAPVTEVDGAWLRDRIRGAWLGRTVGNTLGKPVEGLSRGELEIYLRAAGHWPQYGYLPLLDPLPVGVSRLHPSAAIASAGLFTDVPRDDDIDWTILGLHLVERYGREVTTEQIAAEWLDRVPFTQTYTAERAAYRNLIHGVRPPATATYRNPYREWIGALIRGDAFGYVSPGDPGEAARLALTDARLTHTANGIYGELWAAGLTSAALATGSVADALRQASVLVPGSSRLAAALRGVQDLFDKGATHTDALDWVDAELGYLPWVHTVNNAALIAIGLLWGERFIDAVGITISGGRDTDSNAATVGSVYGAAHGAGGVPADLVGTTHVHVRSAVRDFDRITIDELTERTVHLAEDFMAEAGGRLIG</sequence>
<dbReference type="Gene3D" id="1.10.4080.10">
    <property type="entry name" value="ADP-ribosylation/Crystallin J1"/>
    <property type="match status" value="1"/>
</dbReference>
<proteinExistence type="predicted"/>
<dbReference type="Proteomes" id="UP001500393">
    <property type="component" value="Unassembled WGS sequence"/>
</dbReference>
<dbReference type="SUPFAM" id="SSF101478">
    <property type="entry name" value="ADP-ribosylglycohydrolase"/>
    <property type="match status" value="1"/>
</dbReference>
<dbReference type="Pfam" id="PF03747">
    <property type="entry name" value="ADP_ribosyl_GH"/>
    <property type="match status" value="1"/>
</dbReference>
<evidence type="ECO:0000313" key="2">
    <source>
        <dbReference type="Proteomes" id="UP001500393"/>
    </source>
</evidence>